<gene>
    <name evidence="1" type="ORF">P6P90_05550</name>
</gene>
<dbReference type="Pfam" id="PF08282">
    <property type="entry name" value="Hydrolase_3"/>
    <property type="match status" value="1"/>
</dbReference>
<dbReference type="InterPro" id="IPR036412">
    <property type="entry name" value="HAD-like_sf"/>
</dbReference>
<dbReference type="NCBIfam" id="TIGR01484">
    <property type="entry name" value="HAD-SF-IIB"/>
    <property type="match status" value="1"/>
</dbReference>
<name>A0ABT6H2I7_9BACI</name>
<keyword evidence="2" id="KW-1185">Reference proteome</keyword>
<dbReference type="PANTHER" id="PTHR10000">
    <property type="entry name" value="PHOSPHOSERINE PHOSPHATASE"/>
    <property type="match status" value="1"/>
</dbReference>
<dbReference type="NCBIfam" id="TIGR00099">
    <property type="entry name" value="Cof-subfamily"/>
    <property type="match status" value="1"/>
</dbReference>
<dbReference type="RefSeq" id="WP_124563537.1">
    <property type="nucleotide sequence ID" value="NZ_JARRRY010000001.1"/>
</dbReference>
<keyword evidence="1" id="KW-0378">Hydrolase</keyword>
<protein>
    <submittedName>
        <fullName evidence="1">Cof-type HAD-IIB family hydrolase</fullName>
    </submittedName>
</protein>
<proteinExistence type="predicted"/>
<reference evidence="1 2" key="1">
    <citation type="submission" date="2023-04" db="EMBL/GenBank/DDBJ databases">
        <title>Ectobacillus antri isolated from activated sludge.</title>
        <authorList>
            <person name="Yan P."/>
            <person name="Liu X."/>
        </authorList>
    </citation>
    <scope>NUCLEOTIDE SEQUENCE [LARGE SCALE GENOMIC DNA]</scope>
    <source>
        <strain evidence="1 2">C18H</strain>
    </source>
</reference>
<dbReference type="SFLD" id="SFLDG01140">
    <property type="entry name" value="C2.B:_Phosphomannomutase_and_P"/>
    <property type="match status" value="1"/>
</dbReference>
<dbReference type="EMBL" id="JARULN010000002">
    <property type="protein sequence ID" value="MDG5753463.1"/>
    <property type="molecule type" value="Genomic_DNA"/>
</dbReference>
<dbReference type="InterPro" id="IPR023214">
    <property type="entry name" value="HAD_sf"/>
</dbReference>
<dbReference type="GO" id="GO:0016787">
    <property type="term" value="F:hydrolase activity"/>
    <property type="evidence" value="ECO:0007669"/>
    <property type="project" value="UniProtKB-KW"/>
</dbReference>
<evidence type="ECO:0000313" key="1">
    <source>
        <dbReference type="EMBL" id="MDG5753463.1"/>
    </source>
</evidence>
<evidence type="ECO:0000313" key="2">
    <source>
        <dbReference type="Proteomes" id="UP001218246"/>
    </source>
</evidence>
<sequence length="260" mass="29604">MVRLFVSDLDDTLVYQMNQVCNRDKRALQWLWEQGTDICFASGRFAHRIHHAVRDLEIQYHTASLNGAVLTTKDGVLLHEETFNRTLSKKIYKYISKKHMVHIACAGESRYTVRKNQNYTLFEQGNGLEVIEIEDLHDRLGESIFPSKFFLHGTQDEIARVDHELKDVFGHEAEIVISGPGFVDIMPPGVNKGQALQKLMKHLQVLPHQVACIGDSFNDISMFEVTPHSFSLHHAPACVKQRATHVVKSVEEAVMKLAFL</sequence>
<dbReference type="Gene3D" id="3.30.1240.10">
    <property type="match status" value="1"/>
</dbReference>
<dbReference type="SUPFAM" id="SSF56784">
    <property type="entry name" value="HAD-like"/>
    <property type="match status" value="1"/>
</dbReference>
<dbReference type="PANTHER" id="PTHR10000:SF8">
    <property type="entry name" value="HAD SUPERFAMILY HYDROLASE-LIKE, TYPE 3"/>
    <property type="match status" value="1"/>
</dbReference>
<accession>A0ABT6H2I7</accession>
<dbReference type="Proteomes" id="UP001218246">
    <property type="component" value="Unassembled WGS sequence"/>
</dbReference>
<dbReference type="SFLD" id="SFLDS00003">
    <property type="entry name" value="Haloacid_Dehalogenase"/>
    <property type="match status" value="1"/>
</dbReference>
<dbReference type="Gene3D" id="3.40.50.1000">
    <property type="entry name" value="HAD superfamily/HAD-like"/>
    <property type="match status" value="1"/>
</dbReference>
<dbReference type="InterPro" id="IPR006379">
    <property type="entry name" value="HAD-SF_hydro_IIB"/>
</dbReference>
<comment type="caution">
    <text evidence="1">The sequence shown here is derived from an EMBL/GenBank/DDBJ whole genome shotgun (WGS) entry which is preliminary data.</text>
</comment>
<organism evidence="1 2">
    <name type="scientific">Ectobacillus antri</name>
    <dbReference type="NCBI Taxonomy" id="2486280"/>
    <lineage>
        <taxon>Bacteria</taxon>
        <taxon>Bacillati</taxon>
        <taxon>Bacillota</taxon>
        <taxon>Bacilli</taxon>
        <taxon>Bacillales</taxon>
        <taxon>Bacillaceae</taxon>
        <taxon>Ectobacillus</taxon>
    </lineage>
</organism>
<dbReference type="InterPro" id="IPR000150">
    <property type="entry name" value="Cof"/>
</dbReference>